<comment type="caution">
    <text evidence="11">The sequence shown here is derived from an EMBL/GenBank/DDBJ whole genome shotgun (WGS) entry which is preliminary data.</text>
</comment>
<feature type="domain" description="Trafficking protein particle complex subunit 11 C-terminal" evidence="9">
    <location>
        <begin position="1139"/>
        <end position="1188"/>
    </location>
</feature>
<feature type="domain" description="Trafficking protein particle complex subunit 11" evidence="8">
    <location>
        <begin position="262"/>
        <end position="322"/>
    </location>
</feature>
<sequence>MAAASEFPTELSTHPLGLIALMGLDVSQKPLHKAIWESFSVNRHPERVPLSFRLLPIDHEFPKAKSKRSTYEWYLPKGILKTKWMYKHLYLSPAVVVMFYELDWDDAQWKDRQTECASKLERVRTNLQDQNTKVAVVLIQKNAPLPPGDDLQALERAATLCSACDLSAKSLFVLPHTDHLIGYTISLENAFYDLAQSYYHGECRRVKAHKEFLNKGTHQLLLVRHQFKVAFFNELRQDPHSAIKHYRQAYSLLGEIKTMDMNMLEIKVVAGFINYKICRLSFQASAPLDAISQFRRHVDLFKEKVGCPDLAFEHSAWLSKQHYRQAYSLLGEIKTMDMNMLEIKVVAGFINYKICRLSFQASAPLDAISQFRRHVDLFKEKVGCPDLAFEHSAWLSKQFSLFGELFDEAIRNGLTALQTQHPGFYYQQAANNAIVRRQLCQGLCHSTTPLNMNPLENAGNLDFYGHRPWRQGFQGWNYSLTISRNTGGPFSKCTLVLEKAGIIALQSQEIQVDHSWIIIPLLSSAVAQFKKYKSPRMKRYLSKLRGVLASWQVLWELMRPLQHIYRVTFLLPLFYKKIVVQMGEEYYHARDYSKALFDRLFGKLYQERATVEDCSFRGDLETNVNLCQWLLGKVTWDYRREKWWSLLTSVLITSLRCAYLVGNVEEYITLSLELMGRYFKGRVFGIGRKNECPEPEPGCDFDSVEEAKELWKTLKVTPQAPQVFTIQMEQIAPFGFLALFPSVSRRLPFSLAIRQFYNQQCVVEAGSPQGEGGLYLLPAKTKVIPFQLVPQPEDVGKLLQVTSVALELGSRESRCAVLVWSGWGGETGNLSPPFVSYGLKSASKEDQFDWDDLKIISKIKIESRKPRVNITLKHEPPALVNEFYELQLVVESLEETPVKDLRVWLGFQDEPESPERGALIYSEVPVADMVERGATNFLDFTVDGITDKITYTVDVQVEPNSSPVTCTCAKEESVAIKTVMPFEISLSLTNLKLERLDQLFEEEPFLLLAGIKCTSPWPVTMVATTLNMSPEVNIVGEEMGSQLQGISLQQGESASECYCLAVKEGVSKMKVVNIGSLALQWRRTSATDKFPVVVTELTFPSVTVESVPFAIQAELPAYGCVQTPLFVSYLVRNRTPQVQEVEVTVEPSDAFVYSGHRQIQFRLLPTGDHRLKFSLYPLYAGFVTLPKLHFNLPRFQASWDEHAQKLVPTNVFIKMDEEEEVKTEYCSKCKRDIPAINFVMHVTHCQRNLMLCKECGEPIPISQQEEHFEEYHAQEQCECGELVEKMNLDEHKEKDCLNREVECEYCELSLPFNKMSSHVEYCGSRTQKCDACDRFIQMKDLAEHENSGCQYPIKEESKQPPQSKPRHEIFSGVPIDIFHGMGEIDSPEAEYFGFNPFAAAINGFEQILYTGLGTPPFNDAHMNYPGGAAHYGVDGKGMIGKRGVISRGASKGRVPQKPEADHRNFQDFDEFNDEYAVDIDDDEILAAAFQADEFGYVHDDSEWMSSAEVDQHVPHTKSTLLPESGNGKGCAL</sequence>
<dbReference type="InterPro" id="IPR013083">
    <property type="entry name" value="Znf_RING/FYVE/PHD"/>
</dbReference>
<dbReference type="InterPro" id="IPR025876">
    <property type="entry name" value="TRAPPC11_C"/>
</dbReference>
<dbReference type="Pfam" id="PF12742">
    <property type="entry name" value="Gryzun-like"/>
    <property type="match status" value="1"/>
</dbReference>
<evidence type="ECO:0000256" key="5">
    <source>
        <dbReference type="ARBA" id="ARBA00022448"/>
    </source>
</evidence>
<proteinExistence type="inferred from homology"/>
<dbReference type="PANTHER" id="PTHR14374">
    <property type="entry name" value="FOIE GRAS"/>
    <property type="match status" value="1"/>
</dbReference>
<evidence type="ECO:0000256" key="2">
    <source>
        <dbReference type="ARBA" id="ARBA00004222"/>
    </source>
</evidence>
<keyword evidence="12" id="KW-1185">Reference proteome</keyword>
<comment type="function">
    <text evidence="1">Involved in endoplasmic reticulum to Golgi apparatus trafficking at a very early stage.</text>
</comment>
<dbReference type="PANTHER" id="PTHR14374:SF0">
    <property type="entry name" value="TRAFFICKING PROTEIN PARTICLE COMPLEX SUBUNIT 11"/>
    <property type="match status" value="1"/>
</dbReference>
<feature type="domain" description="TRAFD1/XAF1 zinc finger" evidence="10">
    <location>
        <begin position="1308"/>
        <end position="1344"/>
    </location>
</feature>
<evidence type="ECO:0000259" key="10">
    <source>
        <dbReference type="Pfam" id="PF21366"/>
    </source>
</evidence>
<keyword evidence="6" id="KW-0931">ER-Golgi transport</keyword>
<dbReference type="GO" id="GO:0005794">
    <property type="term" value="C:Golgi apparatus"/>
    <property type="evidence" value="ECO:0007669"/>
    <property type="project" value="UniProtKB-SubCell"/>
</dbReference>
<dbReference type="STRING" id="50429.A0A2B4RNN6"/>
<organism evidence="11 12">
    <name type="scientific">Stylophora pistillata</name>
    <name type="common">Smooth cauliflower coral</name>
    <dbReference type="NCBI Taxonomy" id="50429"/>
    <lineage>
        <taxon>Eukaryota</taxon>
        <taxon>Metazoa</taxon>
        <taxon>Cnidaria</taxon>
        <taxon>Anthozoa</taxon>
        <taxon>Hexacorallia</taxon>
        <taxon>Scleractinia</taxon>
        <taxon>Astrocoeniina</taxon>
        <taxon>Pocilloporidae</taxon>
        <taxon>Stylophora</taxon>
    </lineage>
</organism>
<evidence type="ECO:0000256" key="4">
    <source>
        <dbReference type="ARBA" id="ARBA00021520"/>
    </source>
</evidence>
<evidence type="ECO:0000259" key="9">
    <source>
        <dbReference type="Pfam" id="PF12742"/>
    </source>
</evidence>
<evidence type="ECO:0000313" key="12">
    <source>
        <dbReference type="Proteomes" id="UP000225706"/>
    </source>
</evidence>
<evidence type="ECO:0000256" key="3">
    <source>
        <dbReference type="ARBA" id="ARBA00007051"/>
    </source>
</evidence>
<dbReference type="InterPro" id="IPR049439">
    <property type="entry name" value="TRAFD1-XIAF1_Znf"/>
</dbReference>
<evidence type="ECO:0000256" key="7">
    <source>
        <dbReference type="ARBA" id="ARBA00023034"/>
    </source>
</evidence>
<evidence type="ECO:0000256" key="1">
    <source>
        <dbReference type="ARBA" id="ARBA00001995"/>
    </source>
</evidence>
<dbReference type="Pfam" id="PF11817">
    <property type="entry name" value="Foie-gras_1"/>
    <property type="match status" value="3"/>
</dbReference>
<reference evidence="12" key="1">
    <citation type="journal article" date="2017" name="bioRxiv">
        <title>Comparative analysis of the genomes of Stylophora pistillata and Acropora digitifera provides evidence for extensive differences between species of corals.</title>
        <authorList>
            <person name="Voolstra C.R."/>
            <person name="Li Y."/>
            <person name="Liew Y.J."/>
            <person name="Baumgarten S."/>
            <person name="Zoccola D."/>
            <person name="Flot J.-F."/>
            <person name="Tambutte S."/>
            <person name="Allemand D."/>
            <person name="Aranda M."/>
        </authorList>
    </citation>
    <scope>NUCLEOTIDE SEQUENCE [LARGE SCALE GENOMIC DNA]</scope>
</reference>
<comment type="similarity">
    <text evidence="3">Belongs to the TRAPPC11 family.</text>
</comment>
<protein>
    <recommendedName>
        <fullName evidence="4">Trafficking protein particle complex subunit 11</fullName>
    </recommendedName>
</protein>
<dbReference type="Gene3D" id="3.30.40.10">
    <property type="entry name" value="Zinc/RING finger domain, C3HC4 (zinc finger)"/>
    <property type="match status" value="1"/>
</dbReference>
<dbReference type="Proteomes" id="UP000225706">
    <property type="component" value="Unassembled WGS sequence"/>
</dbReference>
<keyword evidence="5" id="KW-0813">Transport</keyword>
<dbReference type="OrthoDB" id="193703at2759"/>
<keyword evidence="7" id="KW-0333">Golgi apparatus</keyword>
<accession>A0A2B4RNN6</accession>
<dbReference type="EMBL" id="LSMT01000428">
    <property type="protein sequence ID" value="PFX18140.1"/>
    <property type="molecule type" value="Genomic_DNA"/>
</dbReference>
<feature type="domain" description="Trafficking protein particle complex subunit 11" evidence="8">
    <location>
        <begin position="630"/>
        <end position="677"/>
    </location>
</feature>
<comment type="subcellular location">
    <subcellularLocation>
        <location evidence="2">Golgi apparatus</location>
        <location evidence="2">cis-Golgi network</location>
    </subcellularLocation>
</comment>
<evidence type="ECO:0000256" key="6">
    <source>
        <dbReference type="ARBA" id="ARBA00022892"/>
    </source>
</evidence>
<dbReference type="InterPro" id="IPR021773">
    <property type="entry name" value="TPC11"/>
</dbReference>
<name>A0A2B4RNN6_STYPI</name>
<dbReference type="GO" id="GO:0016192">
    <property type="term" value="P:vesicle-mediated transport"/>
    <property type="evidence" value="ECO:0007669"/>
    <property type="project" value="UniProtKB-KW"/>
</dbReference>
<evidence type="ECO:0000313" key="11">
    <source>
        <dbReference type="EMBL" id="PFX18140.1"/>
    </source>
</evidence>
<feature type="domain" description="Trafficking protein particle complex subunit 11" evidence="8">
    <location>
        <begin position="339"/>
        <end position="566"/>
    </location>
</feature>
<gene>
    <name evidence="11" type="primary">TRAPPC11</name>
    <name evidence="11" type="ORF">AWC38_SpisGene17513</name>
</gene>
<dbReference type="Pfam" id="PF21366">
    <property type="entry name" value="TRAFD1-XIAF1_ZnF"/>
    <property type="match status" value="1"/>
</dbReference>
<evidence type="ECO:0000259" key="8">
    <source>
        <dbReference type="Pfam" id="PF11817"/>
    </source>
</evidence>